<sequence length="176" mass="18886">MSAADRPPAVDGALVTASIMPGASGEASKAIEAEHLLNAEAARLVEGGLAVNTRIAYTRDFAAYATWCDHTGHNSLPASPATLANYVAHLTTRQYAPATIDRALACVLAAHDHAQLPKPATTAARMALRAYRRNRAQQGHRRRKSPPITVDTAFGRWSPHYHGTPPPGSVIARCWY</sequence>
<dbReference type="SUPFAM" id="SSF47823">
    <property type="entry name" value="lambda integrase-like, N-terminal domain"/>
    <property type="match status" value="1"/>
</dbReference>
<proteinExistence type="predicted"/>
<reference evidence="4 5" key="1">
    <citation type="submission" date="2019-10" db="EMBL/GenBank/DDBJ databases">
        <title>Actinomadura rubteroloni sp. nov. and Actinomadura macrotermitis sp. nov., isolated from the gut of fungus growing-termite Macrotermes natalensis.</title>
        <authorList>
            <person name="Benndorf R."/>
            <person name="Martin K."/>
            <person name="Kuefner M."/>
            <person name="De Beer W."/>
            <person name="Kaster A.-K."/>
            <person name="Vollmers J."/>
            <person name="Poulsen M."/>
            <person name="Beemelmanns C."/>
        </authorList>
    </citation>
    <scope>NUCLEOTIDE SEQUENCE [LARGE SCALE GENOMIC DNA]</scope>
    <source>
        <strain evidence="4 5">RB68</strain>
    </source>
</reference>
<protein>
    <recommendedName>
        <fullName evidence="3">Core-binding (CB) domain-containing protein</fullName>
    </recommendedName>
</protein>
<keyword evidence="5" id="KW-1185">Reference proteome</keyword>
<dbReference type="Proteomes" id="UP000487268">
    <property type="component" value="Unassembled WGS sequence"/>
</dbReference>
<keyword evidence="1 2" id="KW-0238">DNA-binding</keyword>
<dbReference type="GO" id="GO:0015074">
    <property type="term" value="P:DNA integration"/>
    <property type="evidence" value="ECO:0007669"/>
    <property type="project" value="InterPro"/>
</dbReference>
<dbReference type="PROSITE" id="PS51900">
    <property type="entry name" value="CB"/>
    <property type="match status" value="1"/>
</dbReference>
<dbReference type="GO" id="GO:0003677">
    <property type="term" value="F:DNA binding"/>
    <property type="evidence" value="ECO:0007669"/>
    <property type="project" value="UniProtKB-UniRule"/>
</dbReference>
<evidence type="ECO:0000313" key="5">
    <source>
        <dbReference type="Proteomes" id="UP000487268"/>
    </source>
</evidence>
<dbReference type="InterPro" id="IPR004107">
    <property type="entry name" value="Integrase_SAM-like_N"/>
</dbReference>
<comment type="caution">
    <text evidence="4">The sequence shown here is derived from an EMBL/GenBank/DDBJ whole genome shotgun (WGS) entry which is preliminary data.</text>
</comment>
<dbReference type="OrthoDB" id="9815875at2"/>
<accession>A0A7K0C5Z5</accession>
<dbReference type="Gene3D" id="1.10.150.130">
    <property type="match status" value="1"/>
</dbReference>
<dbReference type="InterPro" id="IPR044068">
    <property type="entry name" value="CB"/>
</dbReference>
<dbReference type="RefSeq" id="WP_153540145.1">
    <property type="nucleotide sequence ID" value="NZ_WEGH01000005.1"/>
</dbReference>
<feature type="domain" description="Core-binding (CB)" evidence="3">
    <location>
        <begin position="22"/>
        <end position="115"/>
    </location>
</feature>
<evidence type="ECO:0000256" key="1">
    <source>
        <dbReference type="ARBA" id="ARBA00023125"/>
    </source>
</evidence>
<organism evidence="4 5">
    <name type="scientific">Actinomadura macrotermitis</name>
    <dbReference type="NCBI Taxonomy" id="2585200"/>
    <lineage>
        <taxon>Bacteria</taxon>
        <taxon>Bacillati</taxon>
        <taxon>Actinomycetota</taxon>
        <taxon>Actinomycetes</taxon>
        <taxon>Streptosporangiales</taxon>
        <taxon>Thermomonosporaceae</taxon>
        <taxon>Actinomadura</taxon>
    </lineage>
</organism>
<evidence type="ECO:0000313" key="4">
    <source>
        <dbReference type="EMBL" id="MQY08879.1"/>
    </source>
</evidence>
<dbReference type="EMBL" id="WEGH01000005">
    <property type="protein sequence ID" value="MQY08879.1"/>
    <property type="molecule type" value="Genomic_DNA"/>
</dbReference>
<dbReference type="Pfam" id="PF02899">
    <property type="entry name" value="Phage_int_SAM_1"/>
    <property type="match status" value="1"/>
</dbReference>
<evidence type="ECO:0000259" key="3">
    <source>
        <dbReference type="PROSITE" id="PS51900"/>
    </source>
</evidence>
<name>A0A7K0C5Z5_9ACTN</name>
<gene>
    <name evidence="4" type="ORF">ACRB68_69900</name>
</gene>
<dbReference type="InterPro" id="IPR010998">
    <property type="entry name" value="Integrase_recombinase_N"/>
</dbReference>
<evidence type="ECO:0000256" key="2">
    <source>
        <dbReference type="PROSITE-ProRule" id="PRU01248"/>
    </source>
</evidence>
<dbReference type="AlphaFoldDB" id="A0A7K0C5Z5"/>